<evidence type="ECO:0000313" key="2">
    <source>
        <dbReference type="EMBL" id="KAL0127625.1"/>
    </source>
</evidence>
<sequence>MRYIRVARGESEEQRCSSNLKIRPYHIVPSRINASSPNRCFPVFPLSSTCSLVRPRIFHAAVLHAETRQKNAIPTPAVVPSRDFPLFAKRRKREREKEKEREKEGGRERERDEERKPQRTLTNCHLQCNTRSVRTIIQCDAGWLASWASGENPYTERKMLGPQLN</sequence>
<feature type="compositionally biased region" description="Basic and acidic residues" evidence="1">
    <location>
        <begin position="95"/>
        <end position="117"/>
    </location>
</feature>
<accession>A0AAW2GIX8</accession>
<dbReference type="AlphaFoldDB" id="A0AAW2GIX8"/>
<feature type="region of interest" description="Disordered" evidence="1">
    <location>
        <begin position="84"/>
        <end position="119"/>
    </location>
</feature>
<dbReference type="EMBL" id="JADYXP020000003">
    <property type="protein sequence ID" value="KAL0127625.1"/>
    <property type="molecule type" value="Genomic_DNA"/>
</dbReference>
<proteinExistence type="predicted"/>
<dbReference type="Proteomes" id="UP001430953">
    <property type="component" value="Unassembled WGS sequence"/>
</dbReference>
<keyword evidence="3" id="KW-1185">Reference proteome</keyword>
<protein>
    <submittedName>
        <fullName evidence="2">Uncharacterized protein</fullName>
    </submittedName>
</protein>
<name>A0AAW2GIX8_9HYME</name>
<gene>
    <name evidence="2" type="ORF">PUN28_003127</name>
</gene>
<organism evidence="2 3">
    <name type="scientific">Cardiocondyla obscurior</name>
    <dbReference type="NCBI Taxonomy" id="286306"/>
    <lineage>
        <taxon>Eukaryota</taxon>
        <taxon>Metazoa</taxon>
        <taxon>Ecdysozoa</taxon>
        <taxon>Arthropoda</taxon>
        <taxon>Hexapoda</taxon>
        <taxon>Insecta</taxon>
        <taxon>Pterygota</taxon>
        <taxon>Neoptera</taxon>
        <taxon>Endopterygota</taxon>
        <taxon>Hymenoptera</taxon>
        <taxon>Apocrita</taxon>
        <taxon>Aculeata</taxon>
        <taxon>Formicoidea</taxon>
        <taxon>Formicidae</taxon>
        <taxon>Myrmicinae</taxon>
        <taxon>Cardiocondyla</taxon>
    </lineage>
</organism>
<reference evidence="2 3" key="1">
    <citation type="submission" date="2023-03" db="EMBL/GenBank/DDBJ databases">
        <title>High recombination rates correlate with genetic variation in Cardiocondyla obscurior ants.</title>
        <authorList>
            <person name="Errbii M."/>
        </authorList>
    </citation>
    <scope>NUCLEOTIDE SEQUENCE [LARGE SCALE GENOMIC DNA]</scope>
    <source>
        <strain evidence="2">Alpha-2009</strain>
        <tissue evidence="2">Whole body</tissue>
    </source>
</reference>
<evidence type="ECO:0000313" key="3">
    <source>
        <dbReference type="Proteomes" id="UP001430953"/>
    </source>
</evidence>
<evidence type="ECO:0000256" key="1">
    <source>
        <dbReference type="SAM" id="MobiDB-lite"/>
    </source>
</evidence>
<comment type="caution">
    <text evidence="2">The sequence shown here is derived from an EMBL/GenBank/DDBJ whole genome shotgun (WGS) entry which is preliminary data.</text>
</comment>